<feature type="compositionally biased region" description="Acidic residues" evidence="1">
    <location>
        <begin position="437"/>
        <end position="459"/>
    </location>
</feature>
<feature type="region of interest" description="Disordered" evidence="1">
    <location>
        <begin position="498"/>
        <end position="569"/>
    </location>
</feature>
<feature type="domain" description="Transposase-associated" evidence="3">
    <location>
        <begin position="7"/>
        <end position="96"/>
    </location>
</feature>
<evidence type="ECO:0008006" key="6">
    <source>
        <dbReference type="Google" id="ProtNLM"/>
    </source>
</evidence>
<evidence type="ECO:0000259" key="3">
    <source>
        <dbReference type="Pfam" id="PF13963"/>
    </source>
</evidence>
<evidence type="ECO:0000256" key="1">
    <source>
        <dbReference type="SAM" id="MobiDB-lite"/>
    </source>
</evidence>
<keyword evidence="5" id="KW-1185">Reference proteome</keyword>
<dbReference type="EMBL" id="SZYD01000019">
    <property type="protein sequence ID" value="KAD2393292.1"/>
    <property type="molecule type" value="Genomic_DNA"/>
</dbReference>
<accession>A0A5N6LM48</accession>
<dbReference type="Proteomes" id="UP000326396">
    <property type="component" value="Linkage Group LG9"/>
</dbReference>
<dbReference type="InterPro" id="IPR004252">
    <property type="entry name" value="Probable_transposase_24"/>
</dbReference>
<name>A0A5N6LM48_9ASTR</name>
<proteinExistence type="predicted"/>
<reference evidence="4 5" key="1">
    <citation type="submission" date="2019-05" db="EMBL/GenBank/DDBJ databases">
        <title>Mikania micrantha, genome provides insights into the molecular mechanism of rapid growth.</title>
        <authorList>
            <person name="Liu B."/>
        </authorList>
    </citation>
    <scope>NUCLEOTIDE SEQUENCE [LARGE SCALE GENOMIC DNA]</scope>
    <source>
        <strain evidence="4">NLD-2019</strain>
        <tissue evidence="4">Leaf</tissue>
    </source>
</reference>
<sequence>MAWFDDRKWMYEKNDNAGFLNSEYCDNVDLFLDFAFSKDDVVVDKRVNKYGETIREIKCPCYKCQNTSYRDRLTIQKHLYKEGFMLRYEKWSEHGENSIGEVGQSSSAMEVDDNDDAYKRMVLDNMYACGYTSTNLEGDAPNPEAKSFYDMLQAADEPLWEGEKATSCSKLQAATSFLTWKSLFNVSTAAYNYNISMVNALLPEENKLPKNFYETKKSLEKLSLPYERIDACKNHCMLFYKQDKGLTQCKYCKEPRYKSNRNKVPNLVMSYMPIGPRLKSDYYGLLDEIIELEYHSTIGRCVVVLFRCTWFDPVKGVRVDPKTHMVDVKPTAIGCVDDPFILASQAQQVYYTSYPSKAKELKGWLAVVKTTPRGVYQLAQDVSEVEDDDANTEHFFQEDERIECTVTEDLPSISYVHESGMLEDVDDDNDEEAELEATQLADEESDNNDEEVDFDEESEIWPYGGRGGGQAGNRDVGRNARDQDIGRDIMARTMGLHSAQAGGRGFGRGVRRNSGQVGERGIERGSGRGSVDAADQDSVRGSGRGSVERGSSQDSGHAADRDVDGSVADDESTYNFASARRGSAAQVQVPEPINRDWIRVVEGEFSNQGKATRIIGQNLKSLWSGPWDSWRDVPIENKTQLYERFKLYFQWDEKDNGNIFRCWERCISSKFPNLLRRVRDTAKCTARLQGVQVEDDLSVLIDFKPPWIRTDTWKKMIDLWNTREWKKKSEKNTKIRSEATGGKHTLGSQTYTTTKRKAEKIMGRELSAHEMWKQSHCRKGSRPLDKHLACSSSAVSSVDSEENIEEENLIWVDDRAGETWAAYEAFVVKKYGNDCSKHPKFDQDLWTQAAGGKNRGKVYGLPNVSDPCVHDRDRPENINTMTVSSKDYRL</sequence>
<dbReference type="PANTHER" id="PTHR48258">
    <property type="entry name" value="DUF4218 DOMAIN-CONTAINING PROTEIN-RELATED"/>
    <property type="match status" value="1"/>
</dbReference>
<dbReference type="Pfam" id="PF13952">
    <property type="entry name" value="DUF4216"/>
    <property type="match status" value="1"/>
</dbReference>
<evidence type="ECO:0000313" key="4">
    <source>
        <dbReference type="EMBL" id="KAD2393292.1"/>
    </source>
</evidence>
<protein>
    <recommendedName>
        <fullName evidence="6">Transposase-associated domain-containing protein</fullName>
    </recommendedName>
</protein>
<dbReference type="Pfam" id="PF13963">
    <property type="entry name" value="Transpos_assoc"/>
    <property type="match status" value="1"/>
</dbReference>
<feature type="region of interest" description="Disordered" evidence="1">
    <location>
        <begin position="437"/>
        <end position="479"/>
    </location>
</feature>
<evidence type="ECO:0000313" key="5">
    <source>
        <dbReference type="Proteomes" id="UP000326396"/>
    </source>
</evidence>
<evidence type="ECO:0000259" key="2">
    <source>
        <dbReference type="Pfam" id="PF13952"/>
    </source>
</evidence>
<dbReference type="InterPro" id="IPR029480">
    <property type="entry name" value="Transpos_assoc"/>
</dbReference>
<comment type="caution">
    <text evidence="4">The sequence shown here is derived from an EMBL/GenBank/DDBJ whole genome shotgun (WGS) entry which is preliminary data.</text>
</comment>
<dbReference type="Pfam" id="PF03004">
    <property type="entry name" value="Transposase_24"/>
    <property type="match status" value="1"/>
</dbReference>
<gene>
    <name evidence="4" type="ORF">E3N88_40269</name>
</gene>
<dbReference type="InterPro" id="IPR025312">
    <property type="entry name" value="DUF4216"/>
</dbReference>
<organism evidence="4 5">
    <name type="scientific">Mikania micrantha</name>
    <name type="common">bitter vine</name>
    <dbReference type="NCBI Taxonomy" id="192012"/>
    <lineage>
        <taxon>Eukaryota</taxon>
        <taxon>Viridiplantae</taxon>
        <taxon>Streptophyta</taxon>
        <taxon>Embryophyta</taxon>
        <taxon>Tracheophyta</taxon>
        <taxon>Spermatophyta</taxon>
        <taxon>Magnoliopsida</taxon>
        <taxon>eudicotyledons</taxon>
        <taxon>Gunneridae</taxon>
        <taxon>Pentapetalae</taxon>
        <taxon>asterids</taxon>
        <taxon>campanulids</taxon>
        <taxon>Asterales</taxon>
        <taxon>Asteraceae</taxon>
        <taxon>Asteroideae</taxon>
        <taxon>Heliantheae alliance</taxon>
        <taxon>Eupatorieae</taxon>
        <taxon>Mikania</taxon>
    </lineage>
</organism>
<dbReference type="AlphaFoldDB" id="A0A5N6LM48"/>
<feature type="domain" description="DUF4216" evidence="2">
    <location>
        <begin position="290"/>
        <end position="367"/>
    </location>
</feature>
<dbReference type="PANTHER" id="PTHR48258:SF4">
    <property type="entry name" value="DUF4216 DOMAIN-CONTAINING PROTEIN"/>
    <property type="match status" value="1"/>
</dbReference>
<dbReference type="OrthoDB" id="1658854at2759"/>